<evidence type="ECO:0000313" key="12">
    <source>
        <dbReference type="EMBL" id="MDC3423400.1"/>
    </source>
</evidence>
<dbReference type="GO" id="GO:0000155">
    <property type="term" value="F:phosphorelay sensor kinase activity"/>
    <property type="evidence" value="ECO:0007669"/>
    <property type="project" value="InterPro"/>
</dbReference>
<proteinExistence type="predicted"/>
<keyword evidence="13" id="KW-1185">Reference proteome</keyword>
<dbReference type="GO" id="GO:0000156">
    <property type="term" value="F:phosphorelay response regulator activity"/>
    <property type="evidence" value="ECO:0007669"/>
    <property type="project" value="TreeGrafter"/>
</dbReference>
<evidence type="ECO:0000259" key="11">
    <source>
        <dbReference type="PROSITE" id="PS50109"/>
    </source>
</evidence>
<name>A0A9X4AMD9_9BACI</name>
<dbReference type="Gene3D" id="3.30.565.10">
    <property type="entry name" value="Histidine kinase-like ATPase, C-terminal domain"/>
    <property type="match status" value="1"/>
</dbReference>
<keyword evidence="10" id="KW-0472">Membrane</keyword>
<evidence type="ECO:0000256" key="8">
    <source>
        <dbReference type="ARBA" id="ARBA00022840"/>
    </source>
</evidence>
<dbReference type="GO" id="GO:0007234">
    <property type="term" value="P:osmosensory signaling via phosphorelay pathway"/>
    <property type="evidence" value="ECO:0007669"/>
    <property type="project" value="TreeGrafter"/>
</dbReference>
<dbReference type="EMBL" id="JAMQKB010000001">
    <property type="protein sequence ID" value="MDC3423400.1"/>
    <property type="molecule type" value="Genomic_DNA"/>
</dbReference>
<evidence type="ECO:0000256" key="5">
    <source>
        <dbReference type="ARBA" id="ARBA00022679"/>
    </source>
</evidence>
<dbReference type="PROSITE" id="PS50109">
    <property type="entry name" value="HIS_KIN"/>
    <property type="match status" value="1"/>
</dbReference>
<dbReference type="GO" id="GO:0030295">
    <property type="term" value="F:protein kinase activator activity"/>
    <property type="evidence" value="ECO:0007669"/>
    <property type="project" value="TreeGrafter"/>
</dbReference>
<reference evidence="12" key="1">
    <citation type="submission" date="2022-06" db="EMBL/GenBank/DDBJ databases">
        <title>Aquibacillus sp. a new bacterium isolated from soil saline samples.</title>
        <authorList>
            <person name="Galisteo C."/>
            <person name="De La Haba R."/>
            <person name="Sanchez-Porro C."/>
            <person name="Ventosa A."/>
        </authorList>
    </citation>
    <scope>NUCLEOTIDE SEQUENCE</scope>
    <source>
        <strain evidence="12">3ASR75-11</strain>
    </source>
</reference>
<dbReference type="Gene3D" id="1.10.287.130">
    <property type="match status" value="1"/>
</dbReference>
<keyword evidence="4" id="KW-0597">Phosphoprotein</keyword>
<dbReference type="SMART" id="SM00387">
    <property type="entry name" value="HATPase_c"/>
    <property type="match status" value="1"/>
</dbReference>
<dbReference type="InterPro" id="IPR003594">
    <property type="entry name" value="HATPase_dom"/>
</dbReference>
<evidence type="ECO:0000256" key="7">
    <source>
        <dbReference type="ARBA" id="ARBA00022777"/>
    </source>
</evidence>
<dbReference type="Pfam" id="PF00512">
    <property type="entry name" value="HisKA"/>
    <property type="match status" value="1"/>
</dbReference>
<evidence type="ECO:0000313" key="13">
    <source>
        <dbReference type="Proteomes" id="UP001145050"/>
    </source>
</evidence>
<dbReference type="PANTHER" id="PTHR42878">
    <property type="entry name" value="TWO-COMPONENT HISTIDINE KINASE"/>
    <property type="match status" value="1"/>
</dbReference>
<evidence type="ECO:0000256" key="4">
    <source>
        <dbReference type="ARBA" id="ARBA00022553"/>
    </source>
</evidence>
<gene>
    <name evidence="12" type="ORF">NC797_02620</name>
</gene>
<keyword evidence="6" id="KW-0547">Nucleotide-binding</keyword>
<keyword evidence="8" id="KW-0067">ATP-binding</keyword>
<dbReference type="InterPro" id="IPR003661">
    <property type="entry name" value="HisK_dim/P_dom"/>
</dbReference>
<dbReference type="InterPro" id="IPR005467">
    <property type="entry name" value="His_kinase_dom"/>
</dbReference>
<dbReference type="EC" id="2.7.13.3" evidence="3"/>
<keyword evidence="7 12" id="KW-0418">Kinase</keyword>
<comment type="catalytic activity">
    <reaction evidence="1">
        <text>ATP + protein L-histidine = ADP + protein N-phospho-L-histidine.</text>
        <dbReference type="EC" id="2.7.13.3"/>
    </reaction>
</comment>
<keyword evidence="5" id="KW-0808">Transferase</keyword>
<dbReference type="CDD" id="cd00075">
    <property type="entry name" value="HATPase"/>
    <property type="match status" value="1"/>
</dbReference>
<feature type="domain" description="Histidine kinase" evidence="11">
    <location>
        <begin position="241"/>
        <end position="442"/>
    </location>
</feature>
<sequence length="450" mass="50466">MLKGYITKGMLIKFGLILLGISMPLWFGLEEIGLDDKLQKLRDDPTGNSLMNAAFYLVLLNTIRALPHYIGAFLLGEEIGELLGKRYLKIVIPFCLIPLAYVSINLYYPLNYNFGGPAILLLVSIIFLHILAKDSIKPFTKSFVLAQLLFGVQWLDTVVFLTSYGFGLGPVSQEVKSTAVQIEFDQTLSLYSLLLCIVFVVNSVILTVYSAVSEQKRRITQDLLRANMEAAESRSGREALHLVHDLKTPLSSIEGLNSLIKMKTNDTQIAEYTEHTSQSIQAISDMVSEILYEDRKKWWTLHELISYVRSNKIRPTTSVTFDFHLEADGDIQIFINKIRLTRAIVNLIDNACDAIQSKEDGQVTIHTIYKSGQVWIGVADNGVGLLNREKEKIWEVGYTTKSHPGIGMTFVKSVADVHGARLVIESKKGIGSVFWIVLPERSVQIEGTNY</sequence>
<comment type="subcellular location">
    <subcellularLocation>
        <location evidence="2">Membrane</location>
    </subcellularLocation>
</comment>
<evidence type="ECO:0000256" key="1">
    <source>
        <dbReference type="ARBA" id="ARBA00000085"/>
    </source>
</evidence>
<organism evidence="12 13">
    <name type="scientific">Terrihalobacillus insolitus</name>
    <dbReference type="NCBI Taxonomy" id="2950438"/>
    <lineage>
        <taxon>Bacteria</taxon>
        <taxon>Bacillati</taxon>
        <taxon>Bacillota</taxon>
        <taxon>Bacilli</taxon>
        <taxon>Bacillales</taxon>
        <taxon>Bacillaceae</taxon>
        <taxon>Terrihalobacillus</taxon>
    </lineage>
</organism>
<evidence type="ECO:0000256" key="2">
    <source>
        <dbReference type="ARBA" id="ARBA00004370"/>
    </source>
</evidence>
<keyword evidence="10" id="KW-0812">Transmembrane</keyword>
<dbReference type="InterPro" id="IPR004358">
    <property type="entry name" value="Sig_transdc_His_kin-like_C"/>
</dbReference>
<dbReference type="PRINTS" id="PR00344">
    <property type="entry name" value="BCTRLSENSOR"/>
</dbReference>
<comment type="caution">
    <text evidence="12">The sequence shown here is derived from an EMBL/GenBank/DDBJ whole genome shotgun (WGS) entry which is preliminary data.</text>
</comment>
<protein>
    <recommendedName>
        <fullName evidence="3">histidine kinase</fullName>
        <ecNumber evidence="3">2.7.13.3</ecNumber>
    </recommendedName>
</protein>
<dbReference type="RefSeq" id="WP_272435088.1">
    <property type="nucleotide sequence ID" value="NZ_JAMQKB010000001.1"/>
</dbReference>
<accession>A0A9X4AMD9</accession>
<evidence type="ECO:0000256" key="6">
    <source>
        <dbReference type="ARBA" id="ARBA00022741"/>
    </source>
</evidence>
<keyword evidence="10" id="KW-1133">Transmembrane helix</keyword>
<feature type="transmembrane region" description="Helical" evidence="10">
    <location>
        <begin position="87"/>
        <end position="108"/>
    </location>
</feature>
<dbReference type="Proteomes" id="UP001145050">
    <property type="component" value="Unassembled WGS sequence"/>
</dbReference>
<dbReference type="SUPFAM" id="SSF55874">
    <property type="entry name" value="ATPase domain of HSP90 chaperone/DNA topoisomerase II/histidine kinase"/>
    <property type="match status" value="1"/>
</dbReference>
<dbReference type="SUPFAM" id="SSF47384">
    <property type="entry name" value="Homodimeric domain of signal transducing histidine kinase"/>
    <property type="match status" value="1"/>
</dbReference>
<keyword evidence="9" id="KW-0902">Two-component regulatory system</keyword>
<dbReference type="PANTHER" id="PTHR42878:SF14">
    <property type="entry name" value="OSMOLARITY TWO-COMPONENT SYSTEM PROTEIN SSK1"/>
    <property type="match status" value="1"/>
</dbReference>
<dbReference type="InterPro" id="IPR036890">
    <property type="entry name" value="HATPase_C_sf"/>
</dbReference>
<dbReference type="CDD" id="cd00082">
    <property type="entry name" value="HisKA"/>
    <property type="match status" value="1"/>
</dbReference>
<dbReference type="AlphaFoldDB" id="A0A9X4AMD9"/>
<dbReference type="InterPro" id="IPR050351">
    <property type="entry name" value="BphY/WalK/GraS-like"/>
</dbReference>
<feature type="transmembrane region" description="Helical" evidence="10">
    <location>
        <begin position="12"/>
        <end position="29"/>
    </location>
</feature>
<evidence type="ECO:0000256" key="10">
    <source>
        <dbReference type="SAM" id="Phobius"/>
    </source>
</evidence>
<feature type="transmembrane region" description="Helical" evidence="10">
    <location>
        <begin position="49"/>
        <end position="75"/>
    </location>
</feature>
<feature type="transmembrane region" description="Helical" evidence="10">
    <location>
        <begin position="144"/>
        <end position="168"/>
    </location>
</feature>
<dbReference type="Pfam" id="PF02518">
    <property type="entry name" value="HATPase_c"/>
    <property type="match status" value="1"/>
</dbReference>
<dbReference type="GO" id="GO:0005524">
    <property type="term" value="F:ATP binding"/>
    <property type="evidence" value="ECO:0007669"/>
    <property type="project" value="UniProtKB-KW"/>
</dbReference>
<dbReference type="InterPro" id="IPR036097">
    <property type="entry name" value="HisK_dim/P_sf"/>
</dbReference>
<evidence type="ECO:0000256" key="9">
    <source>
        <dbReference type="ARBA" id="ARBA00023012"/>
    </source>
</evidence>
<feature type="transmembrane region" description="Helical" evidence="10">
    <location>
        <begin position="114"/>
        <end position="132"/>
    </location>
</feature>
<evidence type="ECO:0000256" key="3">
    <source>
        <dbReference type="ARBA" id="ARBA00012438"/>
    </source>
</evidence>
<feature type="transmembrane region" description="Helical" evidence="10">
    <location>
        <begin position="188"/>
        <end position="212"/>
    </location>
</feature>